<dbReference type="EMBL" id="PUIB01000025">
    <property type="protein sequence ID" value="PQO28117.1"/>
    <property type="molecule type" value="Genomic_DNA"/>
</dbReference>
<sequence length="362" mass="41251">MSKSDEPRFDPRQTTMFPTWYGIDADAAAVAKLQAESLASLKRLLEVSGFFPDTTAYRLAILIFHITKNNCEAFKWTAKEIARDPQMQRHTEEGDYQMVHPNSVARAAQQLRRAGIILQTNEFQPRCGLVHVNRWINWKYLHTFSADNYAAEIPPERPREQSPKRPPERPHEQPGKRPHEQPPEHLKLLYSFPSSQETQESSSTQEYGWEAAGVDLFECGVIKIRAAIEAAQLAGVSPDYVRQCIEFWRSTGGAFGPGGLVERLREAKPYAAPETLWPCPKPLTDREQKAYRLLAAVQEYGVAEQLSESQIRSRFETAARTDPETCRPDQVEMATKYGCPFDEREINRALFEARSMNQHAKS</sequence>
<name>A0A2S8F7I3_9BACT</name>
<feature type="region of interest" description="Disordered" evidence="1">
    <location>
        <begin position="154"/>
        <end position="183"/>
    </location>
</feature>
<proteinExistence type="predicted"/>
<protein>
    <submittedName>
        <fullName evidence="2">Uncharacterized protein</fullName>
    </submittedName>
</protein>
<reference evidence="2 3" key="1">
    <citation type="submission" date="2018-02" db="EMBL/GenBank/DDBJ databases">
        <title>Comparative genomes isolates from brazilian mangrove.</title>
        <authorList>
            <person name="Araujo J.E."/>
            <person name="Taketani R.G."/>
            <person name="Silva M.C.P."/>
            <person name="Loureco M.V."/>
            <person name="Andreote F.D."/>
        </authorList>
    </citation>
    <scope>NUCLEOTIDE SEQUENCE [LARGE SCALE GENOMIC DNA]</scope>
    <source>
        <strain evidence="2 3">NAP PRIS-MGV</strain>
    </source>
</reference>
<evidence type="ECO:0000313" key="3">
    <source>
        <dbReference type="Proteomes" id="UP000239388"/>
    </source>
</evidence>
<evidence type="ECO:0000313" key="2">
    <source>
        <dbReference type="EMBL" id="PQO28117.1"/>
    </source>
</evidence>
<dbReference type="OrthoDB" id="292708at2"/>
<dbReference type="AlphaFoldDB" id="A0A2S8F7I3"/>
<evidence type="ECO:0000256" key="1">
    <source>
        <dbReference type="SAM" id="MobiDB-lite"/>
    </source>
</evidence>
<accession>A0A2S8F7I3</accession>
<comment type="caution">
    <text evidence="2">The sequence shown here is derived from an EMBL/GenBank/DDBJ whole genome shotgun (WGS) entry which is preliminary data.</text>
</comment>
<gene>
    <name evidence="2" type="ORF">C5Y98_24735</name>
</gene>
<dbReference type="RefSeq" id="WP_105358401.1">
    <property type="nucleotide sequence ID" value="NZ_PUIB01000025.1"/>
</dbReference>
<dbReference type="Proteomes" id="UP000239388">
    <property type="component" value="Unassembled WGS sequence"/>
</dbReference>
<organism evidence="2 3">
    <name type="scientific">Blastopirellula marina</name>
    <dbReference type="NCBI Taxonomy" id="124"/>
    <lineage>
        <taxon>Bacteria</taxon>
        <taxon>Pseudomonadati</taxon>
        <taxon>Planctomycetota</taxon>
        <taxon>Planctomycetia</taxon>
        <taxon>Pirellulales</taxon>
        <taxon>Pirellulaceae</taxon>
        <taxon>Blastopirellula</taxon>
    </lineage>
</organism>